<comment type="caution">
    <text evidence="4">The sequence shown here is derived from an EMBL/GenBank/DDBJ whole genome shotgun (WGS) entry which is preliminary data.</text>
</comment>
<keyword evidence="2" id="KW-0472">Membrane</keyword>
<feature type="domain" description="Transposase IS4-like" evidence="3">
    <location>
        <begin position="11"/>
        <end position="124"/>
    </location>
</feature>
<evidence type="ECO:0000313" key="4">
    <source>
        <dbReference type="EMBL" id="KAA2211640.1"/>
    </source>
</evidence>
<dbReference type="GO" id="GO:0006313">
    <property type="term" value="P:DNA transposition"/>
    <property type="evidence" value="ECO:0007669"/>
    <property type="project" value="InterPro"/>
</dbReference>
<evidence type="ECO:0000256" key="1">
    <source>
        <dbReference type="SAM" id="MobiDB-lite"/>
    </source>
</evidence>
<accession>A0A5B2TCY3</accession>
<evidence type="ECO:0000259" key="3">
    <source>
        <dbReference type="Pfam" id="PF01609"/>
    </source>
</evidence>
<keyword evidence="2" id="KW-0812">Transmembrane</keyword>
<keyword evidence="2" id="KW-1133">Transmembrane helix</keyword>
<dbReference type="RefSeq" id="WP_149813901.1">
    <property type="nucleotide sequence ID" value="NZ_VUKA01000019.1"/>
</dbReference>
<dbReference type="EMBL" id="VUKA01000019">
    <property type="protein sequence ID" value="KAA2211640.1"/>
    <property type="molecule type" value="Genomic_DNA"/>
</dbReference>
<name>A0A5B2TCY3_9PROT</name>
<dbReference type="PANTHER" id="PTHR30007">
    <property type="entry name" value="PHP DOMAIN PROTEIN"/>
    <property type="match status" value="1"/>
</dbReference>
<evidence type="ECO:0000256" key="2">
    <source>
        <dbReference type="SAM" id="Phobius"/>
    </source>
</evidence>
<reference evidence="4 5" key="1">
    <citation type="journal article" date="2015" name="Int. J. Syst. Evol. Microbiol.">
        <title>Roseomonas oryzae sp. nov., isolated from paddy rhizosphere soil.</title>
        <authorList>
            <person name="Ramaprasad E.V."/>
            <person name="Sasikala Ch."/>
            <person name="Ramana Ch.V."/>
        </authorList>
    </citation>
    <scope>NUCLEOTIDE SEQUENCE [LARGE SCALE GENOMIC DNA]</scope>
    <source>
        <strain evidence="4 5">KCTC 42542</strain>
    </source>
</reference>
<protein>
    <submittedName>
        <fullName evidence="4">IS5 family transposase</fullName>
    </submittedName>
</protein>
<sequence length="159" mass="17391">MRGWRKRGTRCQGLGRSRGGFPTKIHLHTNAHGLPISLTLTPGEAHDSTAYSVLMEERQSDPGTLLADHGYDSDAIRQDVRDRGGQPEIPTKRNRPIQPSVQRPLYVLRNRIERCINRLKKCRRVAATVLLFTALLGLAAPAALTSIAGAVLPSRPAAA</sequence>
<dbReference type="AlphaFoldDB" id="A0A5B2TCY3"/>
<organism evidence="4 5">
    <name type="scientific">Teichococcus oryzae</name>
    <dbReference type="NCBI Taxonomy" id="1608942"/>
    <lineage>
        <taxon>Bacteria</taxon>
        <taxon>Pseudomonadati</taxon>
        <taxon>Pseudomonadota</taxon>
        <taxon>Alphaproteobacteria</taxon>
        <taxon>Acetobacterales</taxon>
        <taxon>Roseomonadaceae</taxon>
        <taxon>Roseomonas</taxon>
    </lineage>
</organism>
<dbReference type="GO" id="GO:0004803">
    <property type="term" value="F:transposase activity"/>
    <property type="evidence" value="ECO:0007669"/>
    <property type="project" value="InterPro"/>
</dbReference>
<proteinExistence type="predicted"/>
<evidence type="ECO:0000313" key="5">
    <source>
        <dbReference type="Proteomes" id="UP000322110"/>
    </source>
</evidence>
<dbReference type="Proteomes" id="UP000322110">
    <property type="component" value="Unassembled WGS sequence"/>
</dbReference>
<keyword evidence="5" id="KW-1185">Reference proteome</keyword>
<feature type="region of interest" description="Disordered" evidence="1">
    <location>
        <begin position="1"/>
        <end position="20"/>
    </location>
</feature>
<dbReference type="GO" id="GO:0003677">
    <property type="term" value="F:DNA binding"/>
    <property type="evidence" value="ECO:0007669"/>
    <property type="project" value="InterPro"/>
</dbReference>
<dbReference type="InterPro" id="IPR002559">
    <property type="entry name" value="Transposase_11"/>
</dbReference>
<dbReference type="OrthoDB" id="7277254at2"/>
<dbReference type="NCBIfam" id="NF033580">
    <property type="entry name" value="transpos_IS5_3"/>
    <property type="match status" value="1"/>
</dbReference>
<feature type="transmembrane region" description="Helical" evidence="2">
    <location>
        <begin position="125"/>
        <end position="152"/>
    </location>
</feature>
<dbReference type="Pfam" id="PF01609">
    <property type="entry name" value="DDE_Tnp_1"/>
    <property type="match status" value="1"/>
</dbReference>
<gene>
    <name evidence="4" type="ORF">F0Q34_19150</name>
</gene>
<dbReference type="PANTHER" id="PTHR30007:SF1">
    <property type="entry name" value="BLR1914 PROTEIN"/>
    <property type="match status" value="1"/>
</dbReference>